<organism evidence="3">
    <name type="scientific">freshwater metagenome</name>
    <dbReference type="NCBI Taxonomy" id="449393"/>
    <lineage>
        <taxon>unclassified sequences</taxon>
        <taxon>metagenomes</taxon>
        <taxon>ecological metagenomes</taxon>
    </lineage>
</organism>
<feature type="region of interest" description="Disordered" evidence="1">
    <location>
        <begin position="1"/>
        <end position="23"/>
    </location>
</feature>
<dbReference type="EMBL" id="CAFBMM010000015">
    <property type="protein sequence ID" value="CAB4901579.1"/>
    <property type="molecule type" value="Genomic_DNA"/>
</dbReference>
<accession>A0A6J6RD09</accession>
<feature type="transmembrane region" description="Helical" evidence="2">
    <location>
        <begin position="211"/>
        <end position="229"/>
    </location>
</feature>
<dbReference type="AlphaFoldDB" id="A0A6J6RD09"/>
<feature type="transmembrane region" description="Helical" evidence="2">
    <location>
        <begin position="288"/>
        <end position="308"/>
    </location>
</feature>
<keyword evidence="2" id="KW-0472">Membrane</keyword>
<proteinExistence type="predicted"/>
<reference evidence="3" key="1">
    <citation type="submission" date="2020-05" db="EMBL/GenBank/DDBJ databases">
        <authorList>
            <person name="Chiriac C."/>
            <person name="Salcher M."/>
            <person name="Ghai R."/>
            <person name="Kavagutti S V."/>
        </authorList>
    </citation>
    <scope>NUCLEOTIDE SEQUENCE</scope>
</reference>
<sequence length="319" mass="34022">MTNTTDITPAPSDPAPKTSRAKPKLAGLRTLAATVLVIVGTVLLTPAITAYWFNTEILDTDAYVENVTPTLSDPAVKKFVATRATDYLVEQVNSRINVPGVLTATLGSTLEPQVEELLTLPVVQDQWVAVNRLAHEKLINALQYDNSNVDLDLTSILITLQAQLVAKDIPVISSTLSQIVIPPDQLNLQIIKGDSVNTARTAYDIADTSQWALPLGVIVLFALALIVAWRRRGTLLAIGLAMFLTGVFFVVALATGSEVLRATGRSKLQADAAYAIATSITDSLRSDALIILISGAVLAVVAVVLFVLPKMGPTKNSSE</sequence>
<dbReference type="EMBL" id="CAEZYK010000018">
    <property type="protein sequence ID" value="CAB4719338.1"/>
    <property type="molecule type" value="Genomic_DNA"/>
</dbReference>
<keyword evidence="2" id="KW-0812">Transmembrane</keyword>
<protein>
    <submittedName>
        <fullName evidence="3">Unannotated protein</fullName>
    </submittedName>
</protein>
<evidence type="ECO:0000313" key="6">
    <source>
        <dbReference type="EMBL" id="CAB5028481.1"/>
    </source>
</evidence>
<feature type="transmembrane region" description="Helical" evidence="2">
    <location>
        <begin position="30"/>
        <end position="53"/>
    </location>
</feature>
<gene>
    <name evidence="3" type="ORF">UFOPK2683_00496</name>
    <name evidence="4" type="ORF">UFOPK3605_00511</name>
    <name evidence="5" type="ORF">UFOPK3897_00960</name>
    <name evidence="6" type="ORF">UFOPK4121_01136</name>
</gene>
<evidence type="ECO:0000313" key="3">
    <source>
        <dbReference type="EMBL" id="CAB4719338.1"/>
    </source>
</evidence>
<evidence type="ECO:0000313" key="4">
    <source>
        <dbReference type="EMBL" id="CAB4901579.1"/>
    </source>
</evidence>
<evidence type="ECO:0000256" key="1">
    <source>
        <dbReference type="SAM" id="MobiDB-lite"/>
    </source>
</evidence>
<feature type="transmembrane region" description="Helical" evidence="2">
    <location>
        <begin position="236"/>
        <end position="256"/>
    </location>
</feature>
<evidence type="ECO:0000313" key="5">
    <source>
        <dbReference type="EMBL" id="CAB4978520.1"/>
    </source>
</evidence>
<name>A0A6J6RD09_9ZZZZ</name>
<dbReference type="EMBL" id="CAFBPQ010000038">
    <property type="protein sequence ID" value="CAB5028481.1"/>
    <property type="molecule type" value="Genomic_DNA"/>
</dbReference>
<dbReference type="EMBL" id="CAFBOF010000019">
    <property type="protein sequence ID" value="CAB4978520.1"/>
    <property type="molecule type" value="Genomic_DNA"/>
</dbReference>
<keyword evidence="2" id="KW-1133">Transmembrane helix</keyword>
<evidence type="ECO:0000256" key="2">
    <source>
        <dbReference type="SAM" id="Phobius"/>
    </source>
</evidence>